<dbReference type="GO" id="GO:0005737">
    <property type="term" value="C:cytoplasm"/>
    <property type="evidence" value="ECO:0007669"/>
    <property type="project" value="UniProtKB-SubCell"/>
</dbReference>
<dbReference type="Pfam" id="PF24621">
    <property type="entry name" value="DHQS_C"/>
    <property type="match status" value="1"/>
</dbReference>
<dbReference type="GO" id="GO:0009423">
    <property type="term" value="P:chorismate biosynthetic process"/>
    <property type="evidence" value="ECO:0007669"/>
    <property type="project" value="UniProtKB-UniRule"/>
</dbReference>
<keyword evidence="16 18" id="KW-0456">Lyase</keyword>
<evidence type="ECO:0000256" key="2">
    <source>
        <dbReference type="ARBA" id="ARBA00001911"/>
    </source>
</evidence>
<comment type="subcellular location">
    <subcellularLocation>
        <location evidence="4 18">Cytoplasm</location>
    </subcellularLocation>
</comment>
<dbReference type="eggNOG" id="COG0337">
    <property type="taxonomic scope" value="Bacteria"/>
</dbReference>
<dbReference type="SUPFAM" id="SSF56796">
    <property type="entry name" value="Dehydroquinate synthase-like"/>
    <property type="match status" value="1"/>
</dbReference>
<dbReference type="AlphaFoldDB" id="A0A088MX44"/>
<protein>
    <recommendedName>
        <fullName evidence="8 18">3-dehydroquinate synthase</fullName>
        <shortName evidence="18">DHQS</shortName>
        <ecNumber evidence="7 18">4.2.3.4</ecNumber>
    </recommendedName>
</protein>
<dbReference type="Gene3D" id="1.20.1090.10">
    <property type="entry name" value="Dehydroquinate synthase-like - alpha domain"/>
    <property type="match status" value="1"/>
</dbReference>
<evidence type="ECO:0000256" key="1">
    <source>
        <dbReference type="ARBA" id="ARBA00001393"/>
    </source>
</evidence>
<evidence type="ECO:0000256" key="11">
    <source>
        <dbReference type="ARBA" id="ARBA00022723"/>
    </source>
</evidence>
<dbReference type="OrthoDB" id="9806583at2"/>
<dbReference type="HAMAP" id="MF_00110">
    <property type="entry name" value="DHQ_synthase"/>
    <property type="match status" value="1"/>
</dbReference>
<feature type="binding site" evidence="18">
    <location>
        <position position="151"/>
    </location>
    <ligand>
        <name>NAD(+)</name>
        <dbReference type="ChEBI" id="CHEBI:57540"/>
    </ligand>
</feature>
<evidence type="ECO:0000256" key="5">
    <source>
        <dbReference type="ARBA" id="ARBA00004661"/>
    </source>
</evidence>
<dbReference type="GO" id="GO:0009073">
    <property type="term" value="P:aromatic amino acid family biosynthetic process"/>
    <property type="evidence" value="ECO:0007669"/>
    <property type="project" value="UniProtKB-KW"/>
</dbReference>
<dbReference type="EMBL" id="CP008985">
    <property type="protein sequence ID" value="AIN46915.1"/>
    <property type="molecule type" value="Genomic_DNA"/>
</dbReference>
<evidence type="ECO:0000313" key="21">
    <source>
        <dbReference type="EMBL" id="AIN46915.1"/>
    </source>
</evidence>
<dbReference type="GO" id="GO:0000166">
    <property type="term" value="F:nucleotide binding"/>
    <property type="evidence" value="ECO:0007669"/>
    <property type="project" value="UniProtKB-KW"/>
</dbReference>
<evidence type="ECO:0000256" key="18">
    <source>
        <dbReference type="HAMAP-Rule" id="MF_00110"/>
    </source>
</evidence>
<dbReference type="Proteomes" id="UP000067325">
    <property type="component" value="Chromosome"/>
</dbReference>
<dbReference type="PANTHER" id="PTHR43622:SF7">
    <property type="entry name" value="3-DEHYDROQUINATE SYNTHASE, CHLOROPLASTIC"/>
    <property type="match status" value="1"/>
</dbReference>
<feature type="domain" description="3-dehydroquinate synthase C-terminal" evidence="20">
    <location>
        <begin position="181"/>
        <end position="325"/>
    </location>
</feature>
<dbReference type="InterPro" id="IPR016037">
    <property type="entry name" value="DHQ_synth_AroB"/>
</dbReference>
<dbReference type="RefSeq" id="WP_038497720.1">
    <property type="nucleotide sequence ID" value="NZ_CP008985.1"/>
</dbReference>
<dbReference type="GO" id="GO:0008652">
    <property type="term" value="P:amino acid biosynthetic process"/>
    <property type="evidence" value="ECO:0007669"/>
    <property type="project" value="UniProtKB-KW"/>
</dbReference>
<keyword evidence="9 18" id="KW-0963">Cytoplasm</keyword>
<keyword evidence="11 18" id="KW-0479">Metal-binding</keyword>
<comment type="cofactor">
    <cofactor evidence="2 18">
        <name>NAD(+)</name>
        <dbReference type="ChEBI" id="CHEBI:57540"/>
    </cofactor>
</comment>
<dbReference type="GO" id="GO:0046872">
    <property type="term" value="F:metal ion binding"/>
    <property type="evidence" value="ECO:0007669"/>
    <property type="project" value="UniProtKB-KW"/>
</dbReference>
<comment type="similarity">
    <text evidence="6 18">Belongs to the sugar phosphate cyclases superfamily. Dehydroquinate synthase family.</text>
</comment>
<evidence type="ECO:0000256" key="4">
    <source>
        <dbReference type="ARBA" id="ARBA00004496"/>
    </source>
</evidence>
<dbReference type="FunFam" id="1.20.1090.10:FF:000002">
    <property type="entry name" value="3-dehydroquinate synthase"/>
    <property type="match status" value="1"/>
</dbReference>
<evidence type="ECO:0000259" key="19">
    <source>
        <dbReference type="Pfam" id="PF01761"/>
    </source>
</evidence>
<feature type="binding site" evidence="18">
    <location>
        <begin position="105"/>
        <end position="109"/>
    </location>
    <ligand>
        <name>NAD(+)</name>
        <dbReference type="ChEBI" id="CHEBI:57540"/>
    </ligand>
</feature>
<accession>A0A088MX44</accession>
<feature type="domain" description="3-dehydroquinate synthase N-terminal" evidence="19">
    <location>
        <begin position="67"/>
        <end position="179"/>
    </location>
</feature>
<evidence type="ECO:0000256" key="8">
    <source>
        <dbReference type="ARBA" id="ARBA00017684"/>
    </source>
</evidence>
<evidence type="ECO:0000256" key="7">
    <source>
        <dbReference type="ARBA" id="ARBA00013031"/>
    </source>
</evidence>
<comment type="cofactor">
    <cofactor evidence="18">
        <name>Co(2+)</name>
        <dbReference type="ChEBI" id="CHEBI:48828"/>
    </cofactor>
    <cofactor evidence="18">
        <name>Zn(2+)</name>
        <dbReference type="ChEBI" id="CHEBI:29105"/>
    </cofactor>
    <text evidence="18">Binds 1 divalent metal cation per subunit. Can use either Co(2+) or Zn(2+).</text>
</comment>
<dbReference type="KEGG" id="bcib:IM45_057"/>
<evidence type="ECO:0000256" key="14">
    <source>
        <dbReference type="ARBA" id="ARBA00023027"/>
    </source>
</evidence>
<name>A0A088MX44_9GAMM</name>
<comment type="pathway">
    <text evidence="5 18">Metabolic intermediate biosynthesis; chorismate biosynthesis; chorismate from D-erythrose 4-phosphate and phosphoenolpyruvate: step 2/7.</text>
</comment>
<evidence type="ECO:0000256" key="13">
    <source>
        <dbReference type="ARBA" id="ARBA00022833"/>
    </source>
</evidence>
<comment type="catalytic activity">
    <reaction evidence="1 18">
        <text>7-phospho-2-dehydro-3-deoxy-D-arabino-heptonate = 3-dehydroquinate + phosphate</text>
        <dbReference type="Rhea" id="RHEA:21968"/>
        <dbReference type="ChEBI" id="CHEBI:32364"/>
        <dbReference type="ChEBI" id="CHEBI:43474"/>
        <dbReference type="ChEBI" id="CHEBI:58394"/>
        <dbReference type="EC" id="4.2.3.4"/>
    </reaction>
</comment>
<gene>
    <name evidence="18" type="primary">aroB</name>
    <name evidence="21" type="ORF">IM45_057</name>
</gene>
<dbReference type="CDD" id="cd08195">
    <property type="entry name" value="DHQS"/>
    <property type="match status" value="1"/>
</dbReference>
<evidence type="ECO:0000256" key="12">
    <source>
        <dbReference type="ARBA" id="ARBA00022741"/>
    </source>
</evidence>
<keyword evidence="15 18" id="KW-0057">Aromatic amino acid biosynthesis</keyword>
<evidence type="ECO:0000259" key="20">
    <source>
        <dbReference type="Pfam" id="PF24621"/>
    </source>
</evidence>
<evidence type="ECO:0000256" key="15">
    <source>
        <dbReference type="ARBA" id="ARBA00023141"/>
    </source>
</evidence>
<reference evidence="21 22" key="1">
    <citation type="journal article" date="2014" name="MBio">
        <title>Differential genome evolution between companion symbionts in an insect-bacterial symbiosis.</title>
        <authorList>
            <person name="Bennett G.M."/>
            <person name="McCutcheon J.P."/>
            <person name="MacDonald B.R."/>
            <person name="Romanovicz D."/>
            <person name="Moran N.A."/>
        </authorList>
    </citation>
    <scope>NUCLEOTIDE SEQUENCE [LARGE SCALE GENOMIC DNA]</scope>
    <source>
        <strain evidence="21 22">BGSS</strain>
    </source>
</reference>
<keyword evidence="13 18" id="KW-0862">Zinc</keyword>
<dbReference type="EC" id="4.2.3.4" evidence="7 18"/>
<feature type="binding site" evidence="18">
    <location>
        <begin position="71"/>
        <end position="76"/>
    </location>
    <ligand>
        <name>NAD(+)</name>
        <dbReference type="ChEBI" id="CHEBI:57540"/>
    </ligand>
</feature>
<feature type="binding site" evidence="18">
    <location>
        <position position="184"/>
    </location>
    <ligand>
        <name>Zn(2+)</name>
        <dbReference type="ChEBI" id="CHEBI:29105"/>
    </ligand>
</feature>
<dbReference type="UniPathway" id="UPA00053">
    <property type="reaction ID" value="UER00085"/>
</dbReference>
<dbReference type="InterPro" id="IPR030960">
    <property type="entry name" value="DHQS/DOIS_N"/>
</dbReference>
<feature type="binding site" evidence="18">
    <location>
        <begin position="129"/>
        <end position="130"/>
    </location>
    <ligand>
        <name>NAD(+)</name>
        <dbReference type="ChEBI" id="CHEBI:57540"/>
    </ligand>
</feature>
<dbReference type="FunFam" id="3.40.50.1970:FF:000001">
    <property type="entry name" value="3-dehydroquinate synthase"/>
    <property type="match status" value="1"/>
</dbReference>
<organism evidence="21 22">
    <name type="scientific">Candidatus Palibaumannia cicadellinicola</name>
    <dbReference type="NCBI Taxonomy" id="186490"/>
    <lineage>
        <taxon>Bacteria</taxon>
        <taxon>Pseudomonadati</taxon>
        <taxon>Pseudomonadota</taxon>
        <taxon>Gammaproteobacteria</taxon>
        <taxon>Candidatus Palibaumannia</taxon>
    </lineage>
</organism>
<keyword evidence="17 18" id="KW-0170">Cobalt</keyword>
<evidence type="ECO:0000256" key="17">
    <source>
        <dbReference type="ARBA" id="ARBA00023285"/>
    </source>
</evidence>
<feature type="binding site" evidence="18">
    <location>
        <position position="247"/>
    </location>
    <ligand>
        <name>Zn(2+)</name>
        <dbReference type="ChEBI" id="CHEBI:29105"/>
    </ligand>
</feature>
<feature type="binding site" evidence="18">
    <location>
        <position position="142"/>
    </location>
    <ligand>
        <name>NAD(+)</name>
        <dbReference type="ChEBI" id="CHEBI:57540"/>
    </ligand>
</feature>
<dbReference type="PIRSF" id="PIRSF001455">
    <property type="entry name" value="DHQ_synth"/>
    <property type="match status" value="1"/>
</dbReference>
<dbReference type="InterPro" id="IPR056179">
    <property type="entry name" value="DHQS_C"/>
</dbReference>
<evidence type="ECO:0000256" key="6">
    <source>
        <dbReference type="ARBA" id="ARBA00005412"/>
    </source>
</evidence>
<dbReference type="InterPro" id="IPR030963">
    <property type="entry name" value="DHQ_synth_fam"/>
</dbReference>
<keyword evidence="14 18" id="KW-0520">NAD</keyword>
<keyword evidence="10 18" id="KW-0028">Amino-acid biosynthesis</keyword>
<feature type="binding site" evidence="18">
    <location>
        <position position="264"/>
    </location>
    <ligand>
        <name>Zn(2+)</name>
        <dbReference type="ChEBI" id="CHEBI:29105"/>
    </ligand>
</feature>
<evidence type="ECO:0000256" key="9">
    <source>
        <dbReference type="ARBA" id="ARBA00022490"/>
    </source>
</evidence>
<evidence type="ECO:0000256" key="10">
    <source>
        <dbReference type="ARBA" id="ARBA00022605"/>
    </source>
</evidence>
<dbReference type="Gene3D" id="3.40.50.1970">
    <property type="match status" value="1"/>
</dbReference>
<dbReference type="PANTHER" id="PTHR43622">
    <property type="entry name" value="3-DEHYDROQUINATE SYNTHASE"/>
    <property type="match status" value="1"/>
</dbReference>
<dbReference type="NCBIfam" id="TIGR01357">
    <property type="entry name" value="aroB"/>
    <property type="match status" value="1"/>
</dbReference>
<sequence>MDKISVTLGERSYPIIIANGLLHDPTSFWPLSRGDKAMVVTSDCLASLYLGILYELLTELGVIVDQCILPDGEQYKSLAMLDKIFTTLLQKNHNRDTTIIALGGGVIGDIAGFAAASYQRGVRLIQVPTTLLSQVDSSIGGKTAINHPLGKNMIGAIYQPNSVVIDINCLTTLPRREFSSGLAEVIKYGIVFDANLFAWLELNIDALRALEQHTLAWCIRRCCELKAEIIASDECEKGQRVLLNFGHTYGHAIETNMGYGNWLHGEAVAAGMMIAVQTSCSLGYLTNTDAERVRMLLLRAGLPIQGPTEMSLEDYLPYIIRDKKVIAGQLRLILPLTLGSAEVRTYVANELPNFT</sequence>
<proteinExistence type="inferred from homology"/>
<evidence type="ECO:0000256" key="3">
    <source>
        <dbReference type="ARBA" id="ARBA00003485"/>
    </source>
</evidence>
<dbReference type="GO" id="GO:0003856">
    <property type="term" value="F:3-dehydroquinate synthase activity"/>
    <property type="evidence" value="ECO:0007669"/>
    <property type="project" value="UniProtKB-UniRule"/>
</dbReference>
<dbReference type="InterPro" id="IPR050071">
    <property type="entry name" value="Dehydroquinate_synthase"/>
</dbReference>
<feature type="binding site" evidence="18">
    <location>
        <begin position="169"/>
        <end position="172"/>
    </location>
    <ligand>
        <name>NAD(+)</name>
        <dbReference type="ChEBI" id="CHEBI:57540"/>
    </ligand>
</feature>
<evidence type="ECO:0000256" key="16">
    <source>
        <dbReference type="ARBA" id="ARBA00023239"/>
    </source>
</evidence>
<comment type="function">
    <text evidence="3 18">Catalyzes the conversion of 3-deoxy-D-arabino-heptulosonate 7-phosphate (DAHP) to dehydroquinate (DHQ).</text>
</comment>
<evidence type="ECO:0000313" key="22">
    <source>
        <dbReference type="Proteomes" id="UP000067325"/>
    </source>
</evidence>
<keyword evidence="12 18" id="KW-0547">Nucleotide-binding</keyword>
<dbReference type="Pfam" id="PF01761">
    <property type="entry name" value="DHQ_synthase"/>
    <property type="match status" value="1"/>
</dbReference>